<dbReference type="Gene3D" id="1.20.5.110">
    <property type="match status" value="1"/>
</dbReference>
<evidence type="ECO:0000256" key="1">
    <source>
        <dbReference type="SAM" id="Phobius"/>
    </source>
</evidence>
<comment type="caution">
    <text evidence="3">The sequence shown here is derived from an EMBL/GenBank/DDBJ whole genome shotgun (WGS) entry which is preliminary data.</text>
</comment>
<keyword evidence="4" id="KW-1185">Reference proteome</keyword>
<dbReference type="InterPro" id="IPR000727">
    <property type="entry name" value="T_SNARE_dom"/>
</dbReference>
<dbReference type="Proteomes" id="UP001431209">
    <property type="component" value="Unassembled WGS sequence"/>
</dbReference>
<evidence type="ECO:0000259" key="2">
    <source>
        <dbReference type="PROSITE" id="PS50192"/>
    </source>
</evidence>
<feature type="domain" description="T-SNARE coiled-coil homology" evidence="2">
    <location>
        <begin position="206"/>
        <end position="268"/>
    </location>
</feature>
<evidence type="ECO:0000313" key="4">
    <source>
        <dbReference type="Proteomes" id="UP001431209"/>
    </source>
</evidence>
<protein>
    <submittedName>
        <fullName evidence="3">Syntaxin</fullName>
    </submittedName>
</protein>
<dbReference type="CDD" id="cd15841">
    <property type="entry name" value="SNARE_Qc"/>
    <property type="match status" value="1"/>
</dbReference>
<evidence type="ECO:0000313" key="3">
    <source>
        <dbReference type="EMBL" id="KAL0487778.1"/>
    </source>
</evidence>
<name>A0AAW2ZFJ8_9EUKA</name>
<gene>
    <name evidence="3" type="ORF">AKO1_008662</name>
</gene>
<dbReference type="AlphaFoldDB" id="A0AAW2ZFJ8"/>
<dbReference type="SUPFAM" id="SSF58038">
    <property type="entry name" value="SNARE fusion complex"/>
    <property type="match status" value="1"/>
</dbReference>
<keyword evidence="1" id="KW-1133">Transmembrane helix</keyword>
<dbReference type="PROSITE" id="PS50192">
    <property type="entry name" value="T_SNARE"/>
    <property type="match status" value="1"/>
</dbReference>
<accession>A0AAW2ZFJ8</accession>
<reference evidence="3 4" key="1">
    <citation type="submission" date="2024-03" db="EMBL/GenBank/DDBJ databases">
        <title>The Acrasis kona genome and developmental transcriptomes reveal deep origins of eukaryotic multicellular pathways.</title>
        <authorList>
            <person name="Sheikh S."/>
            <person name="Fu C.-J."/>
            <person name="Brown M.W."/>
            <person name="Baldauf S.L."/>
        </authorList>
    </citation>
    <scope>NUCLEOTIDE SEQUENCE [LARGE SCALE GENOMIC DNA]</scope>
    <source>
        <strain evidence="3 4">ATCC MYA-3509</strain>
    </source>
</reference>
<dbReference type="EMBL" id="JAOPGA020001373">
    <property type="protein sequence ID" value="KAL0487778.1"/>
    <property type="molecule type" value="Genomic_DNA"/>
</dbReference>
<keyword evidence="1" id="KW-0812">Transmembrane</keyword>
<proteinExistence type="predicted"/>
<sequence length="304" mass="34302">MSRREIHQAATDVAENDDFELQRCTPGMADLMLRLYDMRVDCGAVELEEMAAQQAKRQLMTKMDDFEIKKVNLDKLLRDTKNLLDQKESGTVDDLHLNSHISGNLVKIDKLMKTMKQMVHDSSNGENKWAILKQKVPQEIIDKRKEDYILIKKHVDIIKQRQEIALGMRARSKGSSAKGFTAIEDLKNKEKEIPTIDITDGLKQIEDRKLEQDKLLSVIDGQLNQIGGIAKGINSELDLHAKMIDRLDDDALKYKDSLSSLNSRVEKAIEQTGGGPKYILGAILSVIALIVFLALIVAIKNLVR</sequence>
<feature type="transmembrane region" description="Helical" evidence="1">
    <location>
        <begin position="278"/>
        <end position="299"/>
    </location>
</feature>
<keyword evidence="1" id="KW-0472">Membrane</keyword>
<organism evidence="3 4">
    <name type="scientific">Acrasis kona</name>
    <dbReference type="NCBI Taxonomy" id="1008807"/>
    <lineage>
        <taxon>Eukaryota</taxon>
        <taxon>Discoba</taxon>
        <taxon>Heterolobosea</taxon>
        <taxon>Tetramitia</taxon>
        <taxon>Eutetramitia</taxon>
        <taxon>Acrasidae</taxon>
        <taxon>Acrasis</taxon>
    </lineage>
</organism>